<proteinExistence type="predicted"/>
<evidence type="ECO:0000259" key="1">
    <source>
        <dbReference type="Pfam" id="PF18962"/>
    </source>
</evidence>
<dbReference type="Gene3D" id="2.60.40.4070">
    <property type="match status" value="1"/>
</dbReference>
<protein>
    <submittedName>
        <fullName evidence="2">T9SS type A sorting domain-containing protein</fullName>
    </submittedName>
</protein>
<name>A0A7V2ZIJ7_9BACT</name>
<dbReference type="InterPro" id="IPR026444">
    <property type="entry name" value="Secre_tail"/>
</dbReference>
<dbReference type="EMBL" id="DSUJ01000008">
    <property type="protein sequence ID" value="HFI90622.1"/>
    <property type="molecule type" value="Genomic_DNA"/>
</dbReference>
<dbReference type="Pfam" id="PF18962">
    <property type="entry name" value="Por_Secre_tail"/>
    <property type="match status" value="1"/>
</dbReference>
<reference evidence="2" key="1">
    <citation type="journal article" date="2020" name="mSystems">
        <title>Genome- and Community-Level Interaction Insights into Carbon Utilization and Element Cycling Functions of Hydrothermarchaeota in Hydrothermal Sediment.</title>
        <authorList>
            <person name="Zhou Z."/>
            <person name="Liu Y."/>
            <person name="Xu W."/>
            <person name="Pan J."/>
            <person name="Luo Z.H."/>
            <person name="Li M."/>
        </authorList>
    </citation>
    <scope>NUCLEOTIDE SEQUENCE [LARGE SCALE GENOMIC DNA]</scope>
    <source>
        <strain evidence="2">SpSt-479</strain>
    </source>
</reference>
<dbReference type="NCBIfam" id="TIGR04183">
    <property type="entry name" value="Por_Secre_tail"/>
    <property type="match status" value="1"/>
</dbReference>
<comment type="caution">
    <text evidence="2">The sequence shown here is derived from an EMBL/GenBank/DDBJ whole genome shotgun (WGS) entry which is preliminary data.</text>
</comment>
<accession>A0A7V2ZIJ7</accession>
<sequence length="162" mass="17987">MKIDIYKANKFELPASAYEWLGSVTTNANGAFSFLINNPTVEAVSLTASNILAPATSKIIKYDLVTSVEEDNKIPTEFSLNQNYPNPFNPSTKISWQSPVGSRQTLKVYDVLGNEVTTLVDEYRDAGRYEVEFDASGLSSGVYFYKLTSGSFTQIKKMTLIK</sequence>
<feature type="domain" description="Secretion system C-terminal sorting" evidence="1">
    <location>
        <begin position="84"/>
        <end position="158"/>
    </location>
</feature>
<organism evidence="2">
    <name type="scientific">Ignavibacterium album</name>
    <dbReference type="NCBI Taxonomy" id="591197"/>
    <lineage>
        <taxon>Bacteria</taxon>
        <taxon>Pseudomonadati</taxon>
        <taxon>Ignavibacteriota</taxon>
        <taxon>Ignavibacteria</taxon>
        <taxon>Ignavibacteriales</taxon>
        <taxon>Ignavibacteriaceae</taxon>
        <taxon>Ignavibacterium</taxon>
    </lineage>
</organism>
<evidence type="ECO:0000313" key="2">
    <source>
        <dbReference type="EMBL" id="HFI90622.1"/>
    </source>
</evidence>
<dbReference type="AlphaFoldDB" id="A0A7V2ZIJ7"/>
<gene>
    <name evidence="2" type="ORF">ENS31_03700</name>
</gene>